<gene>
    <name evidence="4" type="primary">ABSGL_04528.1 scaffold 5475</name>
</gene>
<dbReference type="GO" id="GO:0005576">
    <property type="term" value="C:extracellular region"/>
    <property type="evidence" value="ECO:0007669"/>
    <property type="project" value="TreeGrafter"/>
</dbReference>
<dbReference type="GO" id="GO:0004568">
    <property type="term" value="F:chitinase activity"/>
    <property type="evidence" value="ECO:0007669"/>
    <property type="project" value="TreeGrafter"/>
</dbReference>
<dbReference type="GO" id="GO:0006032">
    <property type="term" value="P:chitin catabolic process"/>
    <property type="evidence" value="ECO:0007669"/>
    <property type="project" value="TreeGrafter"/>
</dbReference>
<dbReference type="InterPro" id="IPR011583">
    <property type="entry name" value="Chitinase_II/V-like_cat"/>
</dbReference>
<proteinExistence type="predicted"/>
<dbReference type="Gene3D" id="3.10.50.10">
    <property type="match status" value="1"/>
</dbReference>
<feature type="region of interest" description="Disordered" evidence="1">
    <location>
        <begin position="409"/>
        <end position="445"/>
    </location>
</feature>
<dbReference type="Proteomes" id="UP000078561">
    <property type="component" value="Unassembled WGS sequence"/>
</dbReference>
<dbReference type="SUPFAM" id="SSF51445">
    <property type="entry name" value="(Trans)glycosidases"/>
    <property type="match status" value="1"/>
</dbReference>
<dbReference type="PANTHER" id="PTHR11177">
    <property type="entry name" value="CHITINASE"/>
    <property type="match status" value="1"/>
</dbReference>
<keyword evidence="5" id="KW-1185">Reference proteome</keyword>
<reference evidence="4" key="1">
    <citation type="submission" date="2016-04" db="EMBL/GenBank/DDBJ databases">
        <authorList>
            <person name="Evans L.H."/>
            <person name="Alamgir A."/>
            <person name="Owens N."/>
            <person name="Weber N.D."/>
            <person name="Virtaneva K."/>
            <person name="Barbian K."/>
            <person name="Babar A."/>
            <person name="Rosenke K."/>
        </authorList>
    </citation>
    <scope>NUCLEOTIDE SEQUENCE [LARGE SCALE GENOMIC DNA]</scope>
    <source>
        <strain evidence="4">CBS 101.48</strain>
    </source>
</reference>
<dbReference type="STRING" id="4829.A0A168MPX8"/>
<dbReference type="AlphaFoldDB" id="A0A168MPX8"/>
<evidence type="ECO:0000313" key="4">
    <source>
        <dbReference type="EMBL" id="SAL98957.1"/>
    </source>
</evidence>
<evidence type="ECO:0000256" key="1">
    <source>
        <dbReference type="SAM" id="MobiDB-lite"/>
    </source>
</evidence>
<dbReference type="Gene3D" id="3.20.20.80">
    <property type="entry name" value="Glycosidases"/>
    <property type="match status" value="1"/>
</dbReference>
<keyword evidence="2" id="KW-0732">Signal</keyword>
<dbReference type="PANTHER" id="PTHR11177:SF392">
    <property type="entry name" value="HAP41P"/>
    <property type="match status" value="1"/>
</dbReference>
<dbReference type="EMBL" id="LT552383">
    <property type="protein sequence ID" value="SAL98957.1"/>
    <property type="molecule type" value="Genomic_DNA"/>
</dbReference>
<dbReference type="OrthoDB" id="76388at2759"/>
<organism evidence="4">
    <name type="scientific">Absidia glauca</name>
    <name type="common">Pin mould</name>
    <dbReference type="NCBI Taxonomy" id="4829"/>
    <lineage>
        <taxon>Eukaryota</taxon>
        <taxon>Fungi</taxon>
        <taxon>Fungi incertae sedis</taxon>
        <taxon>Mucoromycota</taxon>
        <taxon>Mucoromycotina</taxon>
        <taxon>Mucoromycetes</taxon>
        <taxon>Mucorales</taxon>
        <taxon>Cunninghamellaceae</taxon>
        <taxon>Absidia</taxon>
    </lineage>
</organism>
<feature type="compositionally biased region" description="Low complexity" evidence="1">
    <location>
        <begin position="435"/>
        <end position="445"/>
    </location>
</feature>
<dbReference type="OMA" id="INGAWAP"/>
<accession>A0A168MPX8</accession>
<dbReference type="InterPro" id="IPR050314">
    <property type="entry name" value="Glycosyl_Hydrlase_18"/>
</dbReference>
<dbReference type="InterPro" id="IPR001223">
    <property type="entry name" value="Glyco_hydro18_cat"/>
</dbReference>
<dbReference type="InParanoid" id="A0A168MPX8"/>
<feature type="chain" id="PRO_5007899070" description="GH18 domain-containing protein" evidence="2">
    <location>
        <begin position="20"/>
        <end position="556"/>
    </location>
</feature>
<dbReference type="Pfam" id="PF00704">
    <property type="entry name" value="Glyco_hydro_18"/>
    <property type="match status" value="1"/>
</dbReference>
<dbReference type="InterPro" id="IPR029070">
    <property type="entry name" value="Chitinase_insertion_sf"/>
</dbReference>
<feature type="signal peptide" evidence="2">
    <location>
        <begin position="1"/>
        <end position="19"/>
    </location>
</feature>
<feature type="domain" description="GH18" evidence="3">
    <location>
        <begin position="23"/>
        <end position="405"/>
    </location>
</feature>
<name>A0A168MPX8_ABSGL</name>
<dbReference type="GO" id="GO:0008061">
    <property type="term" value="F:chitin binding"/>
    <property type="evidence" value="ECO:0007669"/>
    <property type="project" value="InterPro"/>
</dbReference>
<sequence>MRFLSIGALLCGTLAICQAAKDKKVVGYFPNWLYNNFPSSKIPFDKYTHINYAFALQNHDDGIPFFQDDWAIENYLPELVRSAHGAKTKVLLSIGGWTGSEKFSPMVASPELRKHFIDWNLDFIEKYNTDGVDIDWEYPGKQAAGCNTFDDKDTDNLLLLLKELRASLDAKFPKSHKEISMAVYVLPFLQNGEPSMDVSEFAPYFDHINIMAYDINGAWAPLTGPNAPFNAEQDKGANFSFANSIKAWKDAGVPSEKINAGLAFYGRSMQATKDMSFSQSQYQDAVVGAPKGDSDDAYWANPFCSADIDGMSGIWKWSNLRSQGLIKKNTLETGEGWTRHWDDQSKTPWLFNSASKMYISYDDPASLQIKLDHVACEGLGGVMAWDIHQDNGELIDVIDKMNWAAPSCSHKASVGDDDTPPTTSHVGHKAKPSHSSHASSSARVSVKSSKSAKSSAFASATRSAVASPSASSVKPNDEVLAHGAKCSTPGTSVCVAEGQSGDWVTCDITNVFVSRPCGLNLVCYNAQAGIYCGNPPVEAKAGKPSLAVESSAGEKQ</sequence>
<dbReference type="InterPro" id="IPR017853">
    <property type="entry name" value="GH"/>
</dbReference>
<dbReference type="SUPFAM" id="SSF54556">
    <property type="entry name" value="Chitinase insertion domain"/>
    <property type="match status" value="1"/>
</dbReference>
<protein>
    <recommendedName>
        <fullName evidence="3">GH18 domain-containing protein</fullName>
    </recommendedName>
</protein>
<evidence type="ECO:0000256" key="2">
    <source>
        <dbReference type="SAM" id="SignalP"/>
    </source>
</evidence>
<dbReference type="PROSITE" id="PS51910">
    <property type="entry name" value="GH18_2"/>
    <property type="match status" value="1"/>
</dbReference>
<dbReference type="GO" id="GO:0005975">
    <property type="term" value="P:carbohydrate metabolic process"/>
    <property type="evidence" value="ECO:0007669"/>
    <property type="project" value="InterPro"/>
</dbReference>
<dbReference type="SMART" id="SM00636">
    <property type="entry name" value="Glyco_18"/>
    <property type="match status" value="1"/>
</dbReference>
<evidence type="ECO:0000313" key="5">
    <source>
        <dbReference type="Proteomes" id="UP000078561"/>
    </source>
</evidence>
<evidence type="ECO:0000259" key="3">
    <source>
        <dbReference type="PROSITE" id="PS51910"/>
    </source>
</evidence>